<comment type="caution">
    <text evidence="1">The sequence shown here is derived from an EMBL/GenBank/DDBJ whole genome shotgun (WGS) entry which is preliminary data.</text>
</comment>
<dbReference type="EMBL" id="JAIWYP010000002">
    <property type="protein sequence ID" value="KAH3870399.1"/>
    <property type="molecule type" value="Genomic_DNA"/>
</dbReference>
<gene>
    <name evidence="1" type="ORF">DPMN_033585</name>
</gene>
<reference evidence="1" key="2">
    <citation type="submission" date="2020-11" db="EMBL/GenBank/DDBJ databases">
        <authorList>
            <person name="McCartney M.A."/>
            <person name="Auch B."/>
            <person name="Kono T."/>
            <person name="Mallez S."/>
            <person name="Becker A."/>
            <person name="Gohl D.M."/>
            <person name="Silverstein K.A.T."/>
            <person name="Koren S."/>
            <person name="Bechman K.B."/>
            <person name="Herman A."/>
            <person name="Abrahante J.E."/>
            <person name="Garbe J."/>
        </authorList>
    </citation>
    <scope>NUCLEOTIDE SEQUENCE</scope>
    <source>
        <strain evidence="1">Duluth1</strain>
        <tissue evidence="1">Whole animal</tissue>
    </source>
</reference>
<organism evidence="1 2">
    <name type="scientific">Dreissena polymorpha</name>
    <name type="common">Zebra mussel</name>
    <name type="synonym">Mytilus polymorpha</name>
    <dbReference type="NCBI Taxonomy" id="45954"/>
    <lineage>
        <taxon>Eukaryota</taxon>
        <taxon>Metazoa</taxon>
        <taxon>Spiralia</taxon>
        <taxon>Lophotrochozoa</taxon>
        <taxon>Mollusca</taxon>
        <taxon>Bivalvia</taxon>
        <taxon>Autobranchia</taxon>
        <taxon>Heteroconchia</taxon>
        <taxon>Euheterodonta</taxon>
        <taxon>Imparidentia</taxon>
        <taxon>Neoheterodontei</taxon>
        <taxon>Myida</taxon>
        <taxon>Dreissenoidea</taxon>
        <taxon>Dreissenidae</taxon>
        <taxon>Dreissena</taxon>
    </lineage>
</organism>
<accession>A0A9D4M6V9</accession>
<keyword evidence="2" id="KW-1185">Reference proteome</keyword>
<proteinExistence type="predicted"/>
<evidence type="ECO:0000313" key="1">
    <source>
        <dbReference type="EMBL" id="KAH3870399.1"/>
    </source>
</evidence>
<evidence type="ECO:0000313" key="2">
    <source>
        <dbReference type="Proteomes" id="UP000828390"/>
    </source>
</evidence>
<name>A0A9D4M6V9_DREPO</name>
<dbReference type="AlphaFoldDB" id="A0A9D4M6V9"/>
<reference evidence="1" key="1">
    <citation type="journal article" date="2019" name="bioRxiv">
        <title>The Genome of the Zebra Mussel, Dreissena polymorpha: A Resource for Invasive Species Research.</title>
        <authorList>
            <person name="McCartney M.A."/>
            <person name="Auch B."/>
            <person name="Kono T."/>
            <person name="Mallez S."/>
            <person name="Zhang Y."/>
            <person name="Obille A."/>
            <person name="Becker A."/>
            <person name="Abrahante J.E."/>
            <person name="Garbe J."/>
            <person name="Badalamenti J.P."/>
            <person name="Herman A."/>
            <person name="Mangelson H."/>
            <person name="Liachko I."/>
            <person name="Sullivan S."/>
            <person name="Sone E.D."/>
            <person name="Koren S."/>
            <person name="Silverstein K.A.T."/>
            <person name="Beckman K.B."/>
            <person name="Gohl D.M."/>
        </authorList>
    </citation>
    <scope>NUCLEOTIDE SEQUENCE</scope>
    <source>
        <strain evidence="1">Duluth1</strain>
        <tissue evidence="1">Whole animal</tissue>
    </source>
</reference>
<protein>
    <submittedName>
        <fullName evidence="1">Uncharacterized protein</fullName>
    </submittedName>
</protein>
<dbReference type="Proteomes" id="UP000828390">
    <property type="component" value="Unassembled WGS sequence"/>
</dbReference>
<sequence>MCTLEKIVASSKQFKFPSWKSQEVTRYLPTFNISNYKQHLRRFLSLPMRSPNNDDVISPSSAGVPSQNDDDVFFTPTSSLPPNLEIKSREKLRYEL</sequence>